<keyword evidence="3" id="KW-0547">Nucleotide-binding</keyword>
<evidence type="ECO:0000256" key="2">
    <source>
        <dbReference type="ARBA" id="ARBA00022448"/>
    </source>
</evidence>
<dbReference type="AlphaFoldDB" id="A0A7C4EKU2"/>
<dbReference type="GO" id="GO:0005524">
    <property type="term" value="F:ATP binding"/>
    <property type="evidence" value="ECO:0007669"/>
    <property type="project" value="UniProtKB-KW"/>
</dbReference>
<dbReference type="EMBL" id="DSRP01000707">
    <property type="protein sequence ID" value="HGG93293.1"/>
    <property type="molecule type" value="Genomic_DNA"/>
</dbReference>
<dbReference type="InterPro" id="IPR027417">
    <property type="entry name" value="P-loop_NTPase"/>
</dbReference>
<evidence type="ECO:0000256" key="1">
    <source>
        <dbReference type="ARBA" id="ARBA00005417"/>
    </source>
</evidence>
<dbReference type="InterPro" id="IPR050153">
    <property type="entry name" value="Metal_Ion_Import_ABC"/>
</dbReference>
<proteinExistence type="inferred from homology"/>
<dbReference type="InterPro" id="IPR017871">
    <property type="entry name" value="ABC_transporter-like_CS"/>
</dbReference>
<dbReference type="PROSITE" id="PS00211">
    <property type="entry name" value="ABC_TRANSPORTER_1"/>
    <property type="match status" value="1"/>
</dbReference>
<gene>
    <name evidence="6" type="ORF">ENR59_10145</name>
</gene>
<organism evidence="6">
    <name type="scientific">Fundidesulfovibrio putealis</name>
    <dbReference type="NCBI Taxonomy" id="270496"/>
    <lineage>
        <taxon>Bacteria</taxon>
        <taxon>Pseudomonadati</taxon>
        <taxon>Thermodesulfobacteriota</taxon>
        <taxon>Desulfovibrionia</taxon>
        <taxon>Desulfovibrionales</taxon>
        <taxon>Desulfovibrionaceae</taxon>
        <taxon>Fundidesulfovibrio</taxon>
    </lineage>
</organism>
<dbReference type="Pfam" id="PF00005">
    <property type="entry name" value="ABC_tran"/>
    <property type="match status" value="1"/>
</dbReference>
<comment type="caution">
    <text evidence="6">The sequence shown here is derived from an EMBL/GenBank/DDBJ whole genome shotgun (WGS) entry which is preliminary data.</text>
</comment>
<reference evidence="6" key="1">
    <citation type="journal article" date="2020" name="mSystems">
        <title>Genome- and Community-Level Interaction Insights into Carbon Utilization and Element Cycling Functions of Hydrothermarchaeota in Hydrothermal Sediment.</title>
        <authorList>
            <person name="Zhou Z."/>
            <person name="Liu Y."/>
            <person name="Xu W."/>
            <person name="Pan J."/>
            <person name="Luo Z.H."/>
            <person name="Li M."/>
        </authorList>
    </citation>
    <scope>NUCLEOTIDE SEQUENCE [LARGE SCALE GENOMIC DNA]</scope>
    <source>
        <strain evidence="6">SpSt-413</strain>
    </source>
</reference>
<dbReference type="InterPro" id="IPR003593">
    <property type="entry name" value="AAA+_ATPase"/>
</dbReference>
<dbReference type="GO" id="GO:0016887">
    <property type="term" value="F:ATP hydrolysis activity"/>
    <property type="evidence" value="ECO:0007669"/>
    <property type="project" value="InterPro"/>
</dbReference>
<evidence type="ECO:0000259" key="5">
    <source>
        <dbReference type="PROSITE" id="PS50893"/>
    </source>
</evidence>
<dbReference type="InterPro" id="IPR003439">
    <property type="entry name" value="ABC_transporter-like_ATP-bd"/>
</dbReference>
<comment type="similarity">
    <text evidence="1">Belongs to the ABC transporter superfamily.</text>
</comment>
<dbReference type="CDD" id="cd03235">
    <property type="entry name" value="ABC_Metallic_Cations"/>
    <property type="match status" value="1"/>
</dbReference>
<dbReference type="PROSITE" id="PS50893">
    <property type="entry name" value="ABC_TRANSPORTER_2"/>
    <property type="match status" value="1"/>
</dbReference>
<sequence length="262" mass="28083">MSAVAIELEGVSCSFGGTPALENATLSVPRGEYMAVLGPNGGGKTTLLRLLLGLIKPDAGVIRVLGLDPSEAAPRVGYMPQITATGRAFPISVLDTVLMGRLTPRSRWPFWPRTDRDKAMACLDKAGAAHLAGRSLSGLSGGQRQRVFIARALACDPELLLLDEPTASVDPEGRASIQELLGELAKTLTVVLVSHDVSVISRHVTSVACVNRTVHFHPRPEITPEMFGMMYQCGPHGCQFEMVAHGLPQRLLDPHPINEVKP</sequence>
<keyword evidence="4 6" id="KW-0067">ATP-binding</keyword>
<evidence type="ECO:0000256" key="4">
    <source>
        <dbReference type="ARBA" id="ARBA00022840"/>
    </source>
</evidence>
<dbReference type="PANTHER" id="PTHR42734">
    <property type="entry name" value="METAL TRANSPORT SYSTEM ATP-BINDING PROTEIN TM_0124-RELATED"/>
    <property type="match status" value="1"/>
</dbReference>
<dbReference type="Gene3D" id="3.40.50.300">
    <property type="entry name" value="P-loop containing nucleotide triphosphate hydrolases"/>
    <property type="match status" value="1"/>
</dbReference>
<evidence type="ECO:0000256" key="3">
    <source>
        <dbReference type="ARBA" id="ARBA00022741"/>
    </source>
</evidence>
<dbReference type="PANTHER" id="PTHR42734:SF17">
    <property type="entry name" value="METAL TRANSPORT SYSTEM ATP-BINDING PROTEIN TM_0124-RELATED"/>
    <property type="match status" value="1"/>
</dbReference>
<accession>A0A7C4EKU2</accession>
<feature type="domain" description="ABC transporter" evidence="5">
    <location>
        <begin position="6"/>
        <end position="252"/>
    </location>
</feature>
<keyword evidence="2" id="KW-0813">Transport</keyword>
<dbReference type="SUPFAM" id="SSF52540">
    <property type="entry name" value="P-loop containing nucleoside triphosphate hydrolases"/>
    <property type="match status" value="1"/>
</dbReference>
<evidence type="ECO:0000313" key="6">
    <source>
        <dbReference type="EMBL" id="HGG93293.1"/>
    </source>
</evidence>
<name>A0A7C4EKU2_9BACT</name>
<dbReference type="SMART" id="SM00382">
    <property type="entry name" value="AAA"/>
    <property type="match status" value="1"/>
</dbReference>
<protein>
    <submittedName>
        <fullName evidence="6">ABC transporter ATP-binding protein</fullName>
    </submittedName>
</protein>